<feature type="compositionally biased region" description="Basic and acidic residues" evidence="1">
    <location>
        <begin position="82"/>
        <end position="93"/>
    </location>
</feature>
<feature type="compositionally biased region" description="Basic and acidic residues" evidence="1">
    <location>
        <begin position="107"/>
        <end position="119"/>
    </location>
</feature>
<proteinExistence type="predicted"/>
<dbReference type="Proteomes" id="UP000887566">
    <property type="component" value="Unplaced"/>
</dbReference>
<dbReference type="WBParaSite" id="PSAMB.scaffold1868size27109.g15321.t1">
    <property type="protein sequence ID" value="PSAMB.scaffold1868size27109.g15321.t1"/>
    <property type="gene ID" value="PSAMB.scaffold1868size27109.g15321"/>
</dbReference>
<dbReference type="AlphaFoldDB" id="A0A914VE93"/>
<name>A0A914VE93_9BILA</name>
<evidence type="ECO:0000256" key="1">
    <source>
        <dbReference type="SAM" id="MobiDB-lite"/>
    </source>
</evidence>
<evidence type="ECO:0000313" key="2">
    <source>
        <dbReference type="Proteomes" id="UP000887566"/>
    </source>
</evidence>
<accession>A0A914VE93</accession>
<feature type="compositionally biased region" description="Basic and acidic residues" evidence="1">
    <location>
        <begin position="12"/>
        <end position="24"/>
    </location>
</feature>
<protein>
    <submittedName>
        <fullName evidence="3">Uncharacterized protein</fullName>
    </submittedName>
</protein>
<organism evidence="2 3">
    <name type="scientific">Plectus sambesii</name>
    <dbReference type="NCBI Taxonomy" id="2011161"/>
    <lineage>
        <taxon>Eukaryota</taxon>
        <taxon>Metazoa</taxon>
        <taxon>Ecdysozoa</taxon>
        <taxon>Nematoda</taxon>
        <taxon>Chromadorea</taxon>
        <taxon>Plectida</taxon>
        <taxon>Plectina</taxon>
        <taxon>Plectoidea</taxon>
        <taxon>Plectidae</taxon>
        <taxon>Plectus</taxon>
    </lineage>
</organism>
<sequence length="129" mass="14893">MCVKAGGAGGRSDARTADGLDRQRAFPRGPPNYRNLPWRDGRSGLGPAPTNTCLSSPRRPRAVRQCDCERFKQSDDDYNSMREWQRRHSDTRRNPVRTFTAHNRWHRERERCGRGSRKSDGRRRRVVGG</sequence>
<feature type="compositionally biased region" description="Gly residues" evidence="1">
    <location>
        <begin position="1"/>
        <end position="10"/>
    </location>
</feature>
<evidence type="ECO:0000313" key="3">
    <source>
        <dbReference type="WBParaSite" id="PSAMB.scaffold1868size27109.g15321.t1"/>
    </source>
</evidence>
<feature type="compositionally biased region" description="Basic residues" evidence="1">
    <location>
        <begin position="120"/>
        <end position="129"/>
    </location>
</feature>
<keyword evidence="2" id="KW-1185">Reference proteome</keyword>
<feature type="region of interest" description="Disordered" evidence="1">
    <location>
        <begin position="1"/>
        <end position="59"/>
    </location>
</feature>
<feature type="region of interest" description="Disordered" evidence="1">
    <location>
        <begin position="82"/>
        <end position="129"/>
    </location>
</feature>
<reference evidence="3" key="1">
    <citation type="submission" date="2022-11" db="UniProtKB">
        <authorList>
            <consortium name="WormBaseParasite"/>
        </authorList>
    </citation>
    <scope>IDENTIFICATION</scope>
</reference>